<proteinExistence type="inferred from homology"/>
<dbReference type="GO" id="GO:0047936">
    <property type="term" value="F:glucose 1-dehydrogenase [NAD(P)+] activity"/>
    <property type="evidence" value="ECO:0007669"/>
    <property type="project" value="UniProtKB-EC"/>
</dbReference>
<evidence type="ECO:0000313" key="7">
    <source>
        <dbReference type="Proteomes" id="UP000050973"/>
    </source>
</evidence>
<evidence type="ECO:0000256" key="2">
    <source>
        <dbReference type="ARBA" id="ARBA00023002"/>
    </source>
</evidence>
<evidence type="ECO:0000256" key="5">
    <source>
        <dbReference type="ARBA" id="ARBA00048831"/>
    </source>
</evidence>
<dbReference type="SUPFAM" id="SSF51735">
    <property type="entry name" value="NAD(P)-binding Rossmann-fold domains"/>
    <property type="match status" value="1"/>
</dbReference>
<protein>
    <recommendedName>
        <fullName evidence="3">glucose 1-dehydrogenase [NAD(P)(+)]</fullName>
        <ecNumber evidence="3">1.1.1.47</ecNumber>
    </recommendedName>
</protein>
<comment type="catalytic activity">
    <reaction evidence="5">
        <text>D-glucose + NAD(+) = D-glucono-1,5-lactone + NADH + H(+)</text>
        <dbReference type="Rhea" id="RHEA:14293"/>
        <dbReference type="ChEBI" id="CHEBI:4167"/>
        <dbReference type="ChEBI" id="CHEBI:15378"/>
        <dbReference type="ChEBI" id="CHEBI:16217"/>
        <dbReference type="ChEBI" id="CHEBI:57540"/>
        <dbReference type="ChEBI" id="CHEBI:57945"/>
        <dbReference type="EC" id="1.1.1.47"/>
    </reaction>
</comment>
<dbReference type="NCBIfam" id="NF006493">
    <property type="entry name" value="PRK08936.1"/>
    <property type="match status" value="1"/>
</dbReference>
<dbReference type="InterPro" id="IPR020904">
    <property type="entry name" value="Sc_DH/Rdtase_CS"/>
</dbReference>
<dbReference type="PANTHER" id="PTHR43639:SF1">
    <property type="entry name" value="SHORT-CHAIN DEHYDROGENASE_REDUCTASE FAMILY PROTEIN"/>
    <property type="match status" value="1"/>
</dbReference>
<organism evidence="6 7">
    <name type="scientific">Limosilactobacillus oris DSM 4864</name>
    <dbReference type="NCBI Taxonomy" id="1423779"/>
    <lineage>
        <taxon>Bacteria</taxon>
        <taxon>Bacillati</taxon>
        <taxon>Bacillota</taxon>
        <taxon>Bacilli</taxon>
        <taxon>Lactobacillales</taxon>
        <taxon>Lactobacillaceae</taxon>
        <taxon>Limosilactobacillus</taxon>
    </lineage>
</organism>
<sequence>MKQMIYKDLAGKVAVITGGSKGIGNAIAERFGQEHMNVVINYNSDQAGAAKAVELIENAGGKAVAVQADISNEEGVQKLLNTAVDSFGDLDIWINNAGMENQHPTTELSLKDWQRVINVNLTGVFLGSKAALNYFLKNNKKGNIINMSSVHEQIPWPTFAHYAASKGGVKLFTETIAMEYADKGIRVNAIGPGAINTPINAKKFADPKQLATTTSMIPMKRVGKPAEVAAAAAWLASDESSYVTGITMFVDGGMTLYPSFEGGRG</sequence>
<keyword evidence="2" id="KW-0560">Oxidoreductase</keyword>
<comment type="caution">
    <text evidence="6">The sequence shown here is derived from an EMBL/GenBank/DDBJ whole genome shotgun (WGS) entry which is preliminary data.</text>
</comment>
<dbReference type="Pfam" id="PF13561">
    <property type="entry name" value="adh_short_C2"/>
    <property type="match status" value="1"/>
</dbReference>
<dbReference type="PATRIC" id="fig|1423779.3.peg.58"/>
<comment type="similarity">
    <text evidence="1">Belongs to the short-chain dehydrogenases/reductases (SDR) family.</text>
</comment>
<dbReference type="InterPro" id="IPR036291">
    <property type="entry name" value="NAD(P)-bd_dom_sf"/>
</dbReference>
<evidence type="ECO:0000313" key="6">
    <source>
        <dbReference type="EMBL" id="KRM16900.1"/>
    </source>
</evidence>
<dbReference type="AlphaFoldDB" id="A0A0R1WKZ6"/>
<name>A0A0R1WKZ6_9LACO</name>
<dbReference type="FunFam" id="3.40.50.720:FF:000248">
    <property type="entry name" value="Glucose 1-dehydrogenase"/>
    <property type="match status" value="1"/>
</dbReference>
<accession>A0A0R1WKZ6</accession>
<dbReference type="PRINTS" id="PR00080">
    <property type="entry name" value="SDRFAMILY"/>
</dbReference>
<dbReference type="EMBL" id="AZGE01000001">
    <property type="protein sequence ID" value="KRM16900.1"/>
    <property type="molecule type" value="Genomic_DNA"/>
</dbReference>
<dbReference type="PRINTS" id="PR00081">
    <property type="entry name" value="GDHRDH"/>
</dbReference>
<dbReference type="Proteomes" id="UP000050973">
    <property type="component" value="Unassembled WGS sequence"/>
</dbReference>
<dbReference type="InterPro" id="IPR002347">
    <property type="entry name" value="SDR_fam"/>
</dbReference>
<evidence type="ECO:0000256" key="1">
    <source>
        <dbReference type="ARBA" id="ARBA00006484"/>
    </source>
</evidence>
<dbReference type="EC" id="1.1.1.47" evidence="3"/>
<evidence type="ECO:0000256" key="3">
    <source>
        <dbReference type="ARBA" id="ARBA00024389"/>
    </source>
</evidence>
<evidence type="ECO:0000256" key="4">
    <source>
        <dbReference type="ARBA" id="ARBA00047555"/>
    </source>
</evidence>
<reference evidence="6 7" key="1">
    <citation type="journal article" date="2015" name="Genome Announc.">
        <title>Expanding the biotechnology potential of lactobacilli through comparative genomics of 213 strains and associated genera.</title>
        <authorList>
            <person name="Sun Z."/>
            <person name="Harris H.M."/>
            <person name="McCann A."/>
            <person name="Guo C."/>
            <person name="Argimon S."/>
            <person name="Zhang W."/>
            <person name="Yang X."/>
            <person name="Jeffery I.B."/>
            <person name="Cooney J.C."/>
            <person name="Kagawa T.F."/>
            <person name="Liu W."/>
            <person name="Song Y."/>
            <person name="Salvetti E."/>
            <person name="Wrobel A."/>
            <person name="Rasinkangas P."/>
            <person name="Parkhill J."/>
            <person name="Rea M.C."/>
            <person name="O'Sullivan O."/>
            <person name="Ritari J."/>
            <person name="Douillard F.P."/>
            <person name="Paul Ross R."/>
            <person name="Yang R."/>
            <person name="Briner A.E."/>
            <person name="Felis G.E."/>
            <person name="de Vos W.M."/>
            <person name="Barrangou R."/>
            <person name="Klaenhammer T.R."/>
            <person name="Caufield P.W."/>
            <person name="Cui Y."/>
            <person name="Zhang H."/>
            <person name="O'Toole P.W."/>
        </authorList>
    </citation>
    <scope>NUCLEOTIDE SEQUENCE [LARGE SCALE GENOMIC DNA]</scope>
    <source>
        <strain evidence="6 7">DSM 4864</strain>
    </source>
</reference>
<dbReference type="PANTHER" id="PTHR43639">
    <property type="entry name" value="OXIDOREDUCTASE, SHORT-CHAIN DEHYDROGENASE/REDUCTASE FAMILY (AFU_ORTHOLOGUE AFUA_5G02870)"/>
    <property type="match status" value="1"/>
</dbReference>
<comment type="catalytic activity">
    <reaction evidence="4">
        <text>D-glucose + NADP(+) = D-glucono-1,5-lactone + NADPH + H(+)</text>
        <dbReference type="Rhea" id="RHEA:14405"/>
        <dbReference type="ChEBI" id="CHEBI:4167"/>
        <dbReference type="ChEBI" id="CHEBI:15378"/>
        <dbReference type="ChEBI" id="CHEBI:16217"/>
        <dbReference type="ChEBI" id="CHEBI:57783"/>
        <dbReference type="ChEBI" id="CHEBI:58349"/>
        <dbReference type="EC" id="1.1.1.47"/>
    </reaction>
</comment>
<dbReference type="Gene3D" id="3.40.50.720">
    <property type="entry name" value="NAD(P)-binding Rossmann-like Domain"/>
    <property type="match status" value="1"/>
</dbReference>
<dbReference type="PROSITE" id="PS00061">
    <property type="entry name" value="ADH_SHORT"/>
    <property type="match status" value="1"/>
</dbReference>
<gene>
    <name evidence="6" type="ORF">FC49_GL000057</name>
</gene>
<dbReference type="NCBIfam" id="NF005559">
    <property type="entry name" value="PRK07231.1"/>
    <property type="match status" value="1"/>
</dbReference>